<name>A0A4R1HRA5_PSEEN</name>
<dbReference type="Gene3D" id="3.40.50.1820">
    <property type="entry name" value="alpha/beta hydrolase"/>
    <property type="match status" value="1"/>
</dbReference>
<evidence type="ECO:0000313" key="3">
    <source>
        <dbReference type="EMBL" id="TCK25144.1"/>
    </source>
</evidence>
<sequence>MSDDPPAWFTDALAAPVIVGEVDVDGVPIRYRSWGEPGDGAGIVLVHGGAAHARWWDHVAPLLTQGRRRVLALDLAGHGDSGATDEYGLPSWAAQVMAVAEHGGAGDLPVVIGHSMGGWVALAAALAHGERLTGSIVIDSPIRDRSPEEQAARRRMAFGPARTYPDRDSALAHFRLVPEQPGNLPFVHAHIAEQSIRETDDGWRWKFDRRMFAGMGLTPGQLGVAACRVALFRAQYGLMPADMGEMIVDRLGRVAPLVEIPGAGHHMMVDQPLALVTGLRAMLADWEHSTPMTVGSRAGDTGRDGPDRVRAGRTDCD</sequence>
<dbReference type="EMBL" id="SMFZ01000001">
    <property type="protein sequence ID" value="TCK25144.1"/>
    <property type="molecule type" value="Genomic_DNA"/>
</dbReference>
<dbReference type="Pfam" id="PF12697">
    <property type="entry name" value="Abhydrolase_6"/>
    <property type="match status" value="1"/>
</dbReference>
<comment type="caution">
    <text evidence="3">The sequence shown here is derived from an EMBL/GenBank/DDBJ whole genome shotgun (WGS) entry which is preliminary data.</text>
</comment>
<gene>
    <name evidence="3" type="ORF">EV378_0942</name>
</gene>
<dbReference type="GO" id="GO:0016020">
    <property type="term" value="C:membrane"/>
    <property type="evidence" value="ECO:0007669"/>
    <property type="project" value="TreeGrafter"/>
</dbReference>
<organism evidence="3 4">
    <name type="scientific">Pseudonocardia endophytica</name>
    <dbReference type="NCBI Taxonomy" id="401976"/>
    <lineage>
        <taxon>Bacteria</taxon>
        <taxon>Bacillati</taxon>
        <taxon>Actinomycetota</taxon>
        <taxon>Actinomycetes</taxon>
        <taxon>Pseudonocardiales</taxon>
        <taxon>Pseudonocardiaceae</taxon>
        <taxon>Pseudonocardia</taxon>
    </lineage>
</organism>
<feature type="domain" description="AB hydrolase-1" evidence="2">
    <location>
        <begin position="43"/>
        <end position="276"/>
    </location>
</feature>
<dbReference type="AlphaFoldDB" id="A0A4R1HRA5"/>
<reference evidence="3 4" key="1">
    <citation type="submission" date="2019-03" db="EMBL/GenBank/DDBJ databases">
        <title>Sequencing the genomes of 1000 actinobacteria strains.</title>
        <authorList>
            <person name="Klenk H.-P."/>
        </authorList>
    </citation>
    <scope>NUCLEOTIDE SEQUENCE [LARGE SCALE GENOMIC DNA]</scope>
    <source>
        <strain evidence="3 4">DSM 44969</strain>
    </source>
</reference>
<feature type="region of interest" description="Disordered" evidence="1">
    <location>
        <begin position="291"/>
        <end position="317"/>
    </location>
</feature>
<dbReference type="SUPFAM" id="SSF53474">
    <property type="entry name" value="alpha/beta-Hydrolases"/>
    <property type="match status" value="1"/>
</dbReference>
<dbReference type="GO" id="GO:0003824">
    <property type="term" value="F:catalytic activity"/>
    <property type="evidence" value="ECO:0007669"/>
    <property type="project" value="UniProtKB-ARBA"/>
</dbReference>
<evidence type="ECO:0000259" key="2">
    <source>
        <dbReference type="Pfam" id="PF12697"/>
    </source>
</evidence>
<evidence type="ECO:0000256" key="1">
    <source>
        <dbReference type="SAM" id="MobiDB-lite"/>
    </source>
</evidence>
<accession>A0A4R1HRA5</accession>
<evidence type="ECO:0000313" key="4">
    <source>
        <dbReference type="Proteomes" id="UP000295560"/>
    </source>
</evidence>
<dbReference type="InterPro" id="IPR000073">
    <property type="entry name" value="AB_hydrolase_1"/>
</dbReference>
<dbReference type="RefSeq" id="WP_132421475.1">
    <property type="nucleotide sequence ID" value="NZ_SMFZ01000001.1"/>
</dbReference>
<dbReference type="OrthoDB" id="2987348at2"/>
<dbReference type="PANTHER" id="PTHR43798">
    <property type="entry name" value="MONOACYLGLYCEROL LIPASE"/>
    <property type="match status" value="1"/>
</dbReference>
<proteinExistence type="predicted"/>
<keyword evidence="4" id="KW-1185">Reference proteome</keyword>
<dbReference type="Proteomes" id="UP000295560">
    <property type="component" value="Unassembled WGS sequence"/>
</dbReference>
<protein>
    <submittedName>
        <fullName evidence="3">Pimeloyl-ACP methyl ester carboxylesterase</fullName>
    </submittedName>
</protein>
<dbReference type="PANTHER" id="PTHR43798:SF33">
    <property type="entry name" value="HYDROLASE, PUTATIVE (AFU_ORTHOLOGUE AFUA_2G14860)-RELATED"/>
    <property type="match status" value="1"/>
</dbReference>
<dbReference type="InterPro" id="IPR050266">
    <property type="entry name" value="AB_hydrolase_sf"/>
</dbReference>
<dbReference type="InterPro" id="IPR029058">
    <property type="entry name" value="AB_hydrolase_fold"/>
</dbReference>
<dbReference type="PRINTS" id="PR00111">
    <property type="entry name" value="ABHYDROLASE"/>
</dbReference>
<feature type="compositionally biased region" description="Basic and acidic residues" evidence="1">
    <location>
        <begin position="300"/>
        <end position="317"/>
    </location>
</feature>